<keyword evidence="5 11" id="KW-0862">Zinc</keyword>
<dbReference type="Pfam" id="PF07776">
    <property type="entry name" value="zf-AD"/>
    <property type="match status" value="1"/>
</dbReference>
<evidence type="ECO:0000256" key="12">
    <source>
        <dbReference type="SAM" id="MobiDB-lite"/>
    </source>
</evidence>
<evidence type="ECO:0000256" key="2">
    <source>
        <dbReference type="ARBA" id="ARBA00022723"/>
    </source>
</evidence>
<dbReference type="Gene3D" id="3.30.160.60">
    <property type="entry name" value="Classic Zinc Finger"/>
    <property type="match status" value="5"/>
</dbReference>
<keyword evidence="3" id="KW-0677">Repeat</keyword>
<feature type="domain" description="C2H2-type" evidence="13">
    <location>
        <begin position="480"/>
        <end position="507"/>
    </location>
</feature>
<keyword evidence="2 11" id="KW-0479">Metal-binding</keyword>
<feature type="domain" description="C2H2-type" evidence="13">
    <location>
        <begin position="536"/>
        <end position="563"/>
    </location>
</feature>
<dbReference type="Pfam" id="PF00096">
    <property type="entry name" value="zf-C2H2"/>
    <property type="match status" value="3"/>
</dbReference>
<name>A0A811TYP9_CERCA</name>
<dbReference type="SMART" id="SM00868">
    <property type="entry name" value="zf-AD"/>
    <property type="match status" value="1"/>
</dbReference>
<gene>
    <name evidence="15" type="ORF">CCAP1982_LOCUS119</name>
</gene>
<comment type="subcellular location">
    <subcellularLocation>
        <location evidence="1">Nucleus</location>
    </subcellularLocation>
</comment>
<dbReference type="GO" id="GO:0010468">
    <property type="term" value="P:regulation of gene expression"/>
    <property type="evidence" value="ECO:0007669"/>
    <property type="project" value="TreeGrafter"/>
</dbReference>
<dbReference type="SMART" id="SM00355">
    <property type="entry name" value="ZnF_C2H2"/>
    <property type="match status" value="5"/>
</dbReference>
<dbReference type="PROSITE" id="PS50157">
    <property type="entry name" value="ZINC_FINGER_C2H2_2"/>
    <property type="match status" value="5"/>
</dbReference>
<keyword evidence="7" id="KW-0238">DNA-binding</keyword>
<dbReference type="InterPro" id="IPR036236">
    <property type="entry name" value="Znf_C2H2_sf"/>
</dbReference>
<feature type="domain" description="C2H2-type" evidence="13">
    <location>
        <begin position="592"/>
        <end position="616"/>
    </location>
</feature>
<dbReference type="FunFam" id="3.30.160.60:FF:000325">
    <property type="entry name" value="ZFP90 zinc finger protein"/>
    <property type="match status" value="1"/>
</dbReference>
<evidence type="ECO:0000256" key="7">
    <source>
        <dbReference type="ARBA" id="ARBA00023125"/>
    </source>
</evidence>
<dbReference type="AlphaFoldDB" id="A0A811TYP9"/>
<reference evidence="15" key="1">
    <citation type="submission" date="2020-11" db="EMBL/GenBank/DDBJ databases">
        <authorList>
            <person name="Whitehead M."/>
        </authorList>
    </citation>
    <scope>NUCLEOTIDE SEQUENCE</scope>
    <source>
        <strain evidence="15">EGII</strain>
    </source>
</reference>
<keyword evidence="16" id="KW-1185">Reference proteome</keyword>
<dbReference type="SUPFAM" id="SSF57667">
    <property type="entry name" value="beta-beta-alpha zinc fingers"/>
    <property type="match status" value="3"/>
</dbReference>
<evidence type="ECO:0000256" key="1">
    <source>
        <dbReference type="ARBA" id="ARBA00004123"/>
    </source>
</evidence>
<dbReference type="GO" id="GO:0003677">
    <property type="term" value="F:DNA binding"/>
    <property type="evidence" value="ECO:0007669"/>
    <property type="project" value="UniProtKB-KW"/>
</dbReference>
<evidence type="ECO:0000256" key="6">
    <source>
        <dbReference type="ARBA" id="ARBA00023015"/>
    </source>
</evidence>
<feature type="domain" description="C2H2-type" evidence="13">
    <location>
        <begin position="508"/>
        <end position="535"/>
    </location>
</feature>
<dbReference type="InterPro" id="IPR012934">
    <property type="entry name" value="Znf_AD"/>
</dbReference>
<evidence type="ECO:0000256" key="4">
    <source>
        <dbReference type="ARBA" id="ARBA00022771"/>
    </source>
</evidence>
<evidence type="ECO:0000256" key="5">
    <source>
        <dbReference type="ARBA" id="ARBA00022833"/>
    </source>
</evidence>
<feature type="binding site" evidence="11">
    <location>
        <position position="77"/>
    </location>
    <ligand>
        <name>Zn(2+)</name>
        <dbReference type="ChEBI" id="CHEBI:29105"/>
    </ligand>
</feature>
<evidence type="ECO:0000256" key="3">
    <source>
        <dbReference type="ARBA" id="ARBA00022737"/>
    </source>
</evidence>
<feature type="region of interest" description="Disordered" evidence="12">
    <location>
        <begin position="378"/>
        <end position="402"/>
    </location>
</feature>
<organism evidence="15 16">
    <name type="scientific">Ceratitis capitata</name>
    <name type="common">Mediterranean fruit fly</name>
    <name type="synonym">Tephritis capitata</name>
    <dbReference type="NCBI Taxonomy" id="7213"/>
    <lineage>
        <taxon>Eukaryota</taxon>
        <taxon>Metazoa</taxon>
        <taxon>Ecdysozoa</taxon>
        <taxon>Arthropoda</taxon>
        <taxon>Hexapoda</taxon>
        <taxon>Insecta</taxon>
        <taxon>Pterygota</taxon>
        <taxon>Neoptera</taxon>
        <taxon>Endopterygota</taxon>
        <taxon>Diptera</taxon>
        <taxon>Brachycera</taxon>
        <taxon>Muscomorpha</taxon>
        <taxon>Tephritoidea</taxon>
        <taxon>Tephritidae</taxon>
        <taxon>Ceratitis</taxon>
        <taxon>Ceratitis</taxon>
    </lineage>
</organism>
<dbReference type="FunFam" id="3.30.160.60:FF:001498">
    <property type="entry name" value="Zinc finger protein 404"/>
    <property type="match status" value="1"/>
</dbReference>
<evidence type="ECO:0000256" key="8">
    <source>
        <dbReference type="ARBA" id="ARBA00023163"/>
    </source>
</evidence>
<feature type="domain" description="C2H2-type" evidence="13">
    <location>
        <begin position="564"/>
        <end position="591"/>
    </location>
</feature>
<evidence type="ECO:0000256" key="11">
    <source>
        <dbReference type="PROSITE-ProRule" id="PRU01263"/>
    </source>
</evidence>
<dbReference type="PROSITE" id="PS00028">
    <property type="entry name" value="ZINC_FINGER_C2H2_1"/>
    <property type="match status" value="5"/>
</dbReference>
<accession>A0A811TYP9</accession>
<dbReference type="InterPro" id="IPR022755">
    <property type="entry name" value="Znf_C2H2_jaz"/>
</dbReference>
<evidence type="ECO:0000313" key="15">
    <source>
        <dbReference type="EMBL" id="CAD6991180.1"/>
    </source>
</evidence>
<sequence length="629" mass="72866">MEISIKWNICRICLAEEGQNHGAKYIIIDSKTAKQINDIAGIQVFSGESDRYSFILLTLCFQMERSDNLPDKICRKCLLLLKYSCHFRTTCRNSDEYLQSIIQKTKSATSMLKMEKQRHRSVDLLEESFNADEEYICPNDIYDEQCDSNVEVPFNKKRKQLTITPPETIGDSDFNNTSFVQNDTIKVLKKQDHKKDSLGESINYMITMDKEKKIGNSSGPTTSTISGKIQAEKESLNQKGEDEENQMEEFYENKQVNYISKGKYIQIRKDEKCSDNEYLDEDYEENKFIDFGRDIRNSTIESERKIVVYGFEETKPDSQGMIEIQNENSSASENLGRDPLLKNNTEEMKTALRLPSPRVETEPEADEELYYLIDEPDIKTDESPNNQLQQVEPDPEDDAHDESTMNLIDDLTETEETAYDNCDTPISVAPIEEYLIDDNDIEPASRHELVLLEDQRPSSTTIRIKGRATPRKKSSDSYMYSCDVCGNHFTSRSLRNYHMRIHRKEKNFECELCFKRFTAACNLTAHMRIHTGEKPYQCKYCLRRFTDRSTHVKHERVHTNEKPFPCSTCGKAFALSTTLRTHEKVHTNEKPFKCEPCDKSFKLPHQLKSHLLTNQHKNILEANEIGNNI</sequence>
<dbReference type="FunFam" id="3.30.160.60:FF:000621">
    <property type="entry name" value="FLT3-interacting zinc finger 1"/>
    <property type="match status" value="1"/>
</dbReference>
<evidence type="ECO:0000259" key="14">
    <source>
        <dbReference type="PROSITE" id="PS51915"/>
    </source>
</evidence>
<keyword evidence="9" id="KW-0539">Nucleus</keyword>
<evidence type="ECO:0000259" key="13">
    <source>
        <dbReference type="PROSITE" id="PS50157"/>
    </source>
</evidence>
<keyword evidence="6" id="KW-0805">Transcription regulation</keyword>
<dbReference type="PROSITE" id="PS51915">
    <property type="entry name" value="ZAD"/>
    <property type="match status" value="1"/>
</dbReference>
<feature type="binding site" evidence="11">
    <location>
        <position position="74"/>
    </location>
    <ligand>
        <name>Zn(2+)</name>
        <dbReference type="ChEBI" id="CHEBI:29105"/>
    </ligand>
</feature>
<dbReference type="OrthoDB" id="6077919at2759"/>
<feature type="binding site" evidence="11">
    <location>
        <position position="10"/>
    </location>
    <ligand>
        <name>Zn(2+)</name>
        <dbReference type="ChEBI" id="CHEBI:29105"/>
    </ligand>
</feature>
<dbReference type="Gene3D" id="3.40.1800.20">
    <property type="match status" value="1"/>
</dbReference>
<proteinExistence type="predicted"/>
<dbReference type="GO" id="GO:0005634">
    <property type="term" value="C:nucleus"/>
    <property type="evidence" value="ECO:0007669"/>
    <property type="project" value="UniProtKB-SubCell"/>
</dbReference>
<protein>
    <submittedName>
        <fullName evidence="15">(Mediterranean fruit fly) hypothetical protein</fullName>
    </submittedName>
</protein>
<feature type="binding site" evidence="11">
    <location>
        <position position="13"/>
    </location>
    <ligand>
        <name>Zn(2+)</name>
        <dbReference type="ChEBI" id="CHEBI:29105"/>
    </ligand>
</feature>
<comment type="caution">
    <text evidence="15">The sequence shown here is derived from an EMBL/GenBank/DDBJ whole genome shotgun (WGS) entry which is preliminary data.</text>
</comment>
<keyword evidence="8" id="KW-0804">Transcription</keyword>
<dbReference type="PANTHER" id="PTHR16515:SF49">
    <property type="entry name" value="GASTRULA ZINC FINGER PROTEIN XLCGF49.1-LIKE-RELATED"/>
    <property type="match status" value="1"/>
</dbReference>
<keyword evidence="4 10" id="KW-0863">Zinc-finger</keyword>
<evidence type="ECO:0000313" key="16">
    <source>
        <dbReference type="Proteomes" id="UP000606786"/>
    </source>
</evidence>
<feature type="domain" description="ZAD" evidence="14">
    <location>
        <begin position="8"/>
        <end position="101"/>
    </location>
</feature>
<dbReference type="InterPro" id="IPR050331">
    <property type="entry name" value="Zinc_finger"/>
</dbReference>
<dbReference type="FunFam" id="3.30.160.60:FF:000065">
    <property type="entry name" value="B-cell CLL/lymphoma 6, member B"/>
    <property type="match status" value="1"/>
</dbReference>
<dbReference type="EMBL" id="CAJHJT010000001">
    <property type="protein sequence ID" value="CAD6991180.1"/>
    <property type="molecule type" value="Genomic_DNA"/>
</dbReference>
<dbReference type="PANTHER" id="PTHR16515">
    <property type="entry name" value="PR DOMAIN ZINC FINGER PROTEIN"/>
    <property type="match status" value="1"/>
</dbReference>
<evidence type="ECO:0000256" key="10">
    <source>
        <dbReference type="PROSITE-ProRule" id="PRU00042"/>
    </source>
</evidence>
<dbReference type="GO" id="GO:0008270">
    <property type="term" value="F:zinc ion binding"/>
    <property type="evidence" value="ECO:0007669"/>
    <property type="project" value="UniProtKB-UniRule"/>
</dbReference>
<dbReference type="Pfam" id="PF12171">
    <property type="entry name" value="zf-C2H2_jaz"/>
    <property type="match status" value="1"/>
</dbReference>
<dbReference type="Proteomes" id="UP000606786">
    <property type="component" value="Unassembled WGS sequence"/>
</dbReference>
<dbReference type="SUPFAM" id="SSF57716">
    <property type="entry name" value="Glucocorticoid receptor-like (DNA-binding domain)"/>
    <property type="match status" value="1"/>
</dbReference>
<evidence type="ECO:0000256" key="9">
    <source>
        <dbReference type="ARBA" id="ARBA00023242"/>
    </source>
</evidence>
<dbReference type="InterPro" id="IPR013087">
    <property type="entry name" value="Znf_C2H2_type"/>
</dbReference>